<dbReference type="EMBL" id="VLKR01000003">
    <property type="protein sequence ID" value="TWI23815.1"/>
    <property type="molecule type" value="Genomic_DNA"/>
</dbReference>
<dbReference type="Pfam" id="PF17954">
    <property type="entry name" value="Pirin_C_2"/>
    <property type="match status" value="1"/>
</dbReference>
<evidence type="ECO:0000313" key="2">
    <source>
        <dbReference type="EMBL" id="TWI23815.1"/>
    </source>
</evidence>
<proteinExistence type="predicted"/>
<reference evidence="2 3" key="1">
    <citation type="journal article" date="2015" name="Stand. Genomic Sci.">
        <title>Genomic Encyclopedia of Bacterial and Archaeal Type Strains, Phase III: the genomes of soil and plant-associated and newly described type strains.</title>
        <authorList>
            <person name="Whitman W.B."/>
            <person name="Woyke T."/>
            <person name="Klenk H.P."/>
            <person name="Zhou Y."/>
            <person name="Lilburn T.G."/>
            <person name="Beck B.J."/>
            <person name="De Vos P."/>
            <person name="Vandamme P."/>
            <person name="Eisen J.A."/>
            <person name="Garrity G."/>
            <person name="Hugenholtz P."/>
            <person name="Kyrpides N.C."/>
        </authorList>
    </citation>
    <scope>NUCLEOTIDE SEQUENCE [LARGE SCALE GENOMIC DNA]</scope>
    <source>
        <strain evidence="2 3">CGMCC 1.6855</strain>
    </source>
</reference>
<dbReference type="Proteomes" id="UP000315908">
    <property type="component" value="Unassembled WGS sequence"/>
</dbReference>
<organism evidence="2 3">
    <name type="scientific">Sphingobacterium siyangense</name>
    <dbReference type="NCBI Taxonomy" id="459529"/>
    <lineage>
        <taxon>Bacteria</taxon>
        <taxon>Pseudomonadati</taxon>
        <taxon>Bacteroidota</taxon>
        <taxon>Sphingobacteriia</taxon>
        <taxon>Sphingobacteriales</taxon>
        <taxon>Sphingobacteriaceae</taxon>
        <taxon>Sphingobacterium</taxon>
    </lineage>
</organism>
<evidence type="ECO:0000313" key="3">
    <source>
        <dbReference type="Proteomes" id="UP000315908"/>
    </source>
</evidence>
<comment type="caution">
    <text evidence="2">The sequence shown here is derived from an EMBL/GenBank/DDBJ whole genome shotgun (WGS) entry which is preliminary data.</text>
</comment>
<dbReference type="AlphaFoldDB" id="A0A562MV73"/>
<name>A0A562MV73_9SPHI</name>
<protein>
    <recommendedName>
        <fullName evidence="1">Quercetin 2,3-dioxygenase C-terminal cupin domain-containing protein</fullName>
    </recommendedName>
</protein>
<sequence length="236" mass="26163">MLMLNSLIMQDIRIYIAEQRGETSIGTHLVRSTLNYGSFAAPHREAIGRLQQVNSWQVALQETLELPTNQDTVSFLIPLVGDLLVTMDGQTYTVPVGTILVHNFENNTAIHIKASSEVGEPAIFQEFVLNSAINTPTLPHIVNLPLSSSFEKNKMYPVGTDLATDFQFYFGAFAGKHDFELQIGQDQKSAFAFALDGNFEVEERILYPSDGLYLPDSKNLDIECLSATGLLVVLCF</sequence>
<feature type="domain" description="Quercetin 2,3-dioxygenase C-terminal cupin" evidence="1">
    <location>
        <begin position="163"/>
        <end position="232"/>
    </location>
</feature>
<evidence type="ECO:0000259" key="1">
    <source>
        <dbReference type="Pfam" id="PF17954"/>
    </source>
</evidence>
<gene>
    <name evidence="2" type="ORF">IQ31_00831</name>
</gene>
<dbReference type="InterPro" id="IPR041602">
    <property type="entry name" value="Quercetinase_C"/>
</dbReference>
<accession>A0A562MV73</accession>